<keyword evidence="11" id="KW-1185">Reference proteome</keyword>
<evidence type="ECO:0000259" key="9">
    <source>
        <dbReference type="PROSITE" id="PS50972"/>
    </source>
</evidence>
<evidence type="ECO:0000313" key="10">
    <source>
        <dbReference type="EMBL" id="EGC20986.1"/>
    </source>
</evidence>
<dbReference type="STRING" id="888743.HMPREF9141_0344"/>
<organism evidence="10 11">
    <name type="scientific">Prevotella multiformis DSM 16608</name>
    <dbReference type="NCBI Taxonomy" id="888743"/>
    <lineage>
        <taxon>Bacteria</taxon>
        <taxon>Pseudomonadati</taxon>
        <taxon>Bacteroidota</taxon>
        <taxon>Bacteroidia</taxon>
        <taxon>Bacteroidales</taxon>
        <taxon>Prevotellaceae</taxon>
        <taxon>Prevotella</taxon>
    </lineage>
</organism>
<evidence type="ECO:0000256" key="1">
    <source>
        <dbReference type="ARBA" id="ARBA00000012"/>
    </source>
</evidence>
<evidence type="ECO:0000256" key="5">
    <source>
        <dbReference type="ARBA" id="ARBA00022679"/>
    </source>
</evidence>
<dbReference type="SUPFAM" id="SSF51717">
    <property type="entry name" value="Dihydropteroate synthetase-like"/>
    <property type="match status" value="1"/>
</dbReference>
<comment type="caution">
    <text evidence="10">The sequence shown here is derived from an EMBL/GenBank/DDBJ whole genome shotgun (WGS) entry which is preliminary data.</text>
</comment>
<comment type="catalytic activity">
    <reaction evidence="1">
        <text>(7,8-dihydropterin-6-yl)methyl diphosphate + 4-aminobenzoate = 7,8-dihydropteroate + diphosphate</text>
        <dbReference type="Rhea" id="RHEA:19949"/>
        <dbReference type="ChEBI" id="CHEBI:17836"/>
        <dbReference type="ChEBI" id="CHEBI:17839"/>
        <dbReference type="ChEBI" id="CHEBI:33019"/>
        <dbReference type="ChEBI" id="CHEBI:72950"/>
        <dbReference type="EC" id="2.5.1.15"/>
    </reaction>
</comment>
<evidence type="ECO:0000256" key="6">
    <source>
        <dbReference type="ARBA" id="ARBA00022723"/>
    </source>
</evidence>
<dbReference type="InterPro" id="IPR011005">
    <property type="entry name" value="Dihydropteroate_synth-like_sf"/>
</dbReference>
<dbReference type="Pfam" id="PF00809">
    <property type="entry name" value="Pterin_bind"/>
    <property type="match status" value="1"/>
</dbReference>
<name>F0F428_9BACT</name>
<proteinExistence type="predicted"/>
<dbReference type="GO" id="GO:0004156">
    <property type="term" value="F:dihydropteroate synthase activity"/>
    <property type="evidence" value="ECO:0007669"/>
    <property type="project" value="UniProtKB-EC"/>
</dbReference>
<dbReference type="eggNOG" id="COG0294">
    <property type="taxonomic scope" value="Bacteria"/>
</dbReference>
<evidence type="ECO:0000256" key="8">
    <source>
        <dbReference type="ARBA" id="ARBA00022909"/>
    </source>
</evidence>
<evidence type="ECO:0000256" key="3">
    <source>
        <dbReference type="ARBA" id="ARBA00004763"/>
    </source>
</evidence>
<dbReference type="PANTHER" id="PTHR20941:SF1">
    <property type="entry name" value="FOLIC ACID SYNTHESIS PROTEIN FOL1"/>
    <property type="match status" value="1"/>
</dbReference>
<reference evidence="10 11" key="1">
    <citation type="submission" date="2011-01" db="EMBL/GenBank/DDBJ databases">
        <authorList>
            <person name="Muzny D."/>
            <person name="Qin X."/>
            <person name="Deng J."/>
            <person name="Jiang H."/>
            <person name="Liu Y."/>
            <person name="Qu J."/>
            <person name="Song X.-Z."/>
            <person name="Zhang L."/>
            <person name="Thornton R."/>
            <person name="Coyle M."/>
            <person name="Francisco L."/>
            <person name="Jackson L."/>
            <person name="Javaid M."/>
            <person name="Korchina V."/>
            <person name="Kovar C."/>
            <person name="Mata R."/>
            <person name="Mathew T."/>
            <person name="Ngo R."/>
            <person name="Nguyen L."/>
            <person name="Nguyen N."/>
            <person name="Okwuonu G."/>
            <person name="Ongeri F."/>
            <person name="Pham C."/>
            <person name="Simmons D."/>
            <person name="Wilczek-Boney K."/>
            <person name="Hale W."/>
            <person name="Jakkamsetti A."/>
            <person name="Pham P."/>
            <person name="Ruth R."/>
            <person name="San Lucas F."/>
            <person name="Warren J."/>
            <person name="Zhang J."/>
            <person name="Zhao Z."/>
            <person name="Zhou C."/>
            <person name="Zhu D."/>
            <person name="Lee S."/>
            <person name="Bess C."/>
            <person name="Blankenburg K."/>
            <person name="Forbes L."/>
            <person name="Fu Q."/>
            <person name="Gubbala S."/>
            <person name="Hirani K."/>
            <person name="Jayaseelan J.C."/>
            <person name="Lara F."/>
            <person name="Munidasa M."/>
            <person name="Palculict T."/>
            <person name="Patil S."/>
            <person name="Pu L.-L."/>
            <person name="Saada N."/>
            <person name="Tang L."/>
            <person name="Weissenberger G."/>
            <person name="Zhu Y."/>
            <person name="Hemphill L."/>
            <person name="Shang Y."/>
            <person name="Youmans B."/>
            <person name="Ayvaz T."/>
            <person name="Ross M."/>
            <person name="Santibanez J."/>
            <person name="Aqrawi P."/>
            <person name="Gross S."/>
            <person name="Joshi V."/>
            <person name="Fowler G."/>
            <person name="Nazareth L."/>
            <person name="Reid J."/>
            <person name="Worley K."/>
            <person name="Petrosino J."/>
            <person name="Highlander S."/>
            <person name="Gibbs R."/>
        </authorList>
    </citation>
    <scope>NUCLEOTIDE SEQUENCE [LARGE SCALE GENOMIC DNA]</scope>
    <source>
        <strain evidence="10 11">DSM 16608</strain>
    </source>
</reference>
<dbReference type="PROSITE" id="PS50972">
    <property type="entry name" value="PTERIN_BINDING"/>
    <property type="match status" value="1"/>
</dbReference>
<gene>
    <name evidence="10" type="primary">folP</name>
    <name evidence="10" type="ORF">HMPREF9141_0344</name>
</gene>
<protein>
    <recommendedName>
        <fullName evidence="4">dihydropteroate synthase</fullName>
        <ecNumber evidence="4">2.5.1.15</ecNumber>
    </recommendedName>
</protein>
<dbReference type="Gene3D" id="3.20.20.20">
    <property type="entry name" value="Dihydropteroate synthase-like"/>
    <property type="match status" value="1"/>
</dbReference>
<dbReference type="GO" id="GO:0005829">
    <property type="term" value="C:cytosol"/>
    <property type="evidence" value="ECO:0007669"/>
    <property type="project" value="TreeGrafter"/>
</dbReference>
<dbReference type="AlphaFoldDB" id="F0F428"/>
<evidence type="ECO:0000256" key="4">
    <source>
        <dbReference type="ARBA" id="ARBA00012458"/>
    </source>
</evidence>
<dbReference type="GO" id="GO:0046872">
    <property type="term" value="F:metal ion binding"/>
    <property type="evidence" value="ECO:0007669"/>
    <property type="project" value="UniProtKB-KW"/>
</dbReference>
<comment type="cofactor">
    <cofactor evidence="2">
        <name>Mg(2+)</name>
        <dbReference type="ChEBI" id="CHEBI:18420"/>
    </cofactor>
</comment>
<evidence type="ECO:0000256" key="7">
    <source>
        <dbReference type="ARBA" id="ARBA00022842"/>
    </source>
</evidence>
<comment type="pathway">
    <text evidence="3">Cofactor biosynthesis; tetrahydrofolate biosynthesis; 7,8-dihydrofolate from 2-amino-4-hydroxy-6-hydroxymethyl-7,8-dihydropteridine diphosphate and 4-aminobenzoate: step 1/2.</text>
</comment>
<dbReference type="InterPro" id="IPR006390">
    <property type="entry name" value="DHP_synth_dom"/>
</dbReference>
<dbReference type="InterPro" id="IPR045031">
    <property type="entry name" value="DHP_synth-like"/>
</dbReference>
<dbReference type="GO" id="GO:0046654">
    <property type="term" value="P:tetrahydrofolate biosynthetic process"/>
    <property type="evidence" value="ECO:0007669"/>
    <property type="project" value="TreeGrafter"/>
</dbReference>
<dbReference type="PROSITE" id="PS00793">
    <property type="entry name" value="DHPS_2"/>
    <property type="match status" value="1"/>
</dbReference>
<keyword evidence="7" id="KW-0460">Magnesium</keyword>
<accession>F0F428</accession>
<dbReference type="PANTHER" id="PTHR20941">
    <property type="entry name" value="FOLATE SYNTHESIS PROTEINS"/>
    <property type="match status" value="1"/>
</dbReference>
<dbReference type="Proteomes" id="UP000005697">
    <property type="component" value="Unassembled WGS sequence"/>
</dbReference>
<dbReference type="EMBL" id="AEWX01000004">
    <property type="protein sequence ID" value="EGC20986.1"/>
    <property type="molecule type" value="Genomic_DNA"/>
</dbReference>
<dbReference type="HOGENOM" id="CLU_008023_0_2_10"/>
<keyword evidence="8" id="KW-0289">Folate biosynthesis</keyword>
<evidence type="ECO:0000313" key="11">
    <source>
        <dbReference type="Proteomes" id="UP000005697"/>
    </source>
</evidence>
<dbReference type="InterPro" id="IPR000489">
    <property type="entry name" value="Pterin-binding_dom"/>
</dbReference>
<dbReference type="EC" id="2.5.1.15" evidence="4"/>
<feature type="domain" description="Pterin-binding" evidence="9">
    <location>
        <begin position="45"/>
        <end position="285"/>
    </location>
</feature>
<keyword evidence="5 10" id="KW-0808">Transferase</keyword>
<dbReference type="GO" id="GO:0046656">
    <property type="term" value="P:folic acid biosynthetic process"/>
    <property type="evidence" value="ECO:0007669"/>
    <property type="project" value="UniProtKB-KW"/>
</dbReference>
<sequence length="296" mass="32622">MKQNSRIWQFCITFADMKKQDLEADVKPVDYTINVRGRLMDLSRPVVMGIMNITPDSFFAGSRVQTEDAIRQRARQMVAEGAGILDVGACSTRPGGEVAGEEEEMRRLAFALPVIREAVPDAILSIDTFRASVARRTVEEFGADIINDVEEGRDPEMFRTVAELGTPYILMSTAANLHDMLVRFSGEVQELRALGQKDIILDPGFGFGKGAVDGNYALLGVMERLRVMGLPLLVGISRKRMIHQLLGITAAESLNGTTVLNTIALLKGAGILRVHDVRPAVEAVRIVEDMRRHTDD</sequence>
<dbReference type="NCBIfam" id="TIGR01496">
    <property type="entry name" value="DHPS"/>
    <property type="match status" value="1"/>
</dbReference>
<keyword evidence="6" id="KW-0479">Metal-binding</keyword>
<evidence type="ECO:0000256" key="2">
    <source>
        <dbReference type="ARBA" id="ARBA00001946"/>
    </source>
</evidence>